<dbReference type="Proteomes" id="UP000724149">
    <property type="component" value="Unassembled WGS sequence"/>
</dbReference>
<comment type="caution">
    <text evidence="2">The sequence shown here is derived from an EMBL/GenBank/DDBJ whole genome shotgun (WGS) entry which is preliminary data.</text>
</comment>
<reference evidence="2 3" key="1">
    <citation type="journal article" date="2021" name="Sci. Rep.">
        <title>The distribution of antibiotic resistance genes in chicken gut microbiota commensals.</title>
        <authorList>
            <person name="Juricova H."/>
            <person name="Matiasovicova J."/>
            <person name="Kubasova T."/>
            <person name="Cejkova D."/>
            <person name="Rychlik I."/>
        </authorList>
    </citation>
    <scope>NUCLEOTIDE SEQUENCE [LARGE SCALE GENOMIC DNA]</scope>
    <source>
        <strain evidence="2 3">An564</strain>
    </source>
</reference>
<evidence type="ECO:0000313" key="3">
    <source>
        <dbReference type="Proteomes" id="UP000724149"/>
    </source>
</evidence>
<dbReference type="InterPro" id="IPR010766">
    <property type="entry name" value="DRTGG"/>
</dbReference>
<gene>
    <name evidence="2" type="ORF">H9X81_09830</name>
</gene>
<sequence length="108" mass="11674">MTVSQLDQLPGFIRLGGPDEDREIRKIYCCDLLSLAMARAPADCAWVTVMGNMNTVAVATLADAACIVLAENAAIPEECIRKAADEGVAVYRCDEPIFETAKRIDALL</sequence>
<dbReference type="InterPro" id="IPR028979">
    <property type="entry name" value="Ser_kin/Pase_Hpr-like_N_sf"/>
</dbReference>
<dbReference type="Gene3D" id="3.40.1390.20">
    <property type="entry name" value="HprK N-terminal domain-like"/>
    <property type="match status" value="1"/>
</dbReference>
<protein>
    <recommendedName>
        <fullName evidence="1">DRTGG domain-containing protein</fullName>
    </recommendedName>
</protein>
<evidence type="ECO:0000259" key="1">
    <source>
        <dbReference type="Pfam" id="PF07085"/>
    </source>
</evidence>
<name>A0ABS2GR54_9FIRM</name>
<evidence type="ECO:0000313" key="2">
    <source>
        <dbReference type="EMBL" id="MBM6923983.1"/>
    </source>
</evidence>
<accession>A0ABS2GR54</accession>
<proteinExistence type="predicted"/>
<dbReference type="EMBL" id="JACSNR010000009">
    <property type="protein sequence ID" value="MBM6923983.1"/>
    <property type="molecule type" value="Genomic_DNA"/>
</dbReference>
<dbReference type="SUPFAM" id="SSF75138">
    <property type="entry name" value="HprK N-terminal domain-like"/>
    <property type="match status" value="1"/>
</dbReference>
<keyword evidence="3" id="KW-1185">Reference proteome</keyword>
<feature type="domain" description="DRTGG" evidence="1">
    <location>
        <begin position="16"/>
        <end position="106"/>
    </location>
</feature>
<organism evidence="2 3">
    <name type="scientific">Hydrogenoanaerobacterium saccharovorans</name>
    <dbReference type="NCBI Taxonomy" id="474960"/>
    <lineage>
        <taxon>Bacteria</taxon>
        <taxon>Bacillati</taxon>
        <taxon>Bacillota</taxon>
        <taxon>Clostridia</taxon>
        <taxon>Eubacteriales</taxon>
        <taxon>Oscillospiraceae</taxon>
        <taxon>Hydrogenoanaerobacterium</taxon>
    </lineage>
</organism>
<dbReference type="Pfam" id="PF07085">
    <property type="entry name" value="DRTGG"/>
    <property type="match status" value="1"/>
</dbReference>